<accession>A0A2B9Q412</accession>
<gene>
    <name evidence="1" type="ORF">CN984_12315</name>
</gene>
<evidence type="ECO:0000313" key="2">
    <source>
        <dbReference type="Proteomes" id="UP000223777"/>
    </source>
</evidence>
<comment type="caution">
    <text evidence="1">The sequence shown here is derived from an EMBL/GenBank/DDBJ whole genome shotgun (WGS) entry which is preliminary data.</text>
</comment>
<dbReference type="EMBL" id="NUIL01000015">
    <property type="protein sequence ID" value="PGO29215.1"/>
    <property type="molecule type" value="Genomic_DNA"/>
</dbReference>
<organism evidence="1 2">
    <name type="scientific">Bacillus cereus</name>
    <dbReference type="NCBI Taxonomy" id="1396"/>
    <lineage>
        <taxon>Bacteria</taxon>
        <taxon>Bacillati</taxon>
        <taxon>Bacillota</taxon>
        <taxon>Bacilli</taxon>
        <taxon>Bacillales</taxon>
        <taxon>Bacillaceae</taxon>
        <taxon>Bacillus</taxon>
        <taxon>Bacillus cereus group</taxon>
    </lineage>
</organism>
<name>A0A2B9Q412_BACCE</name>
<sequence length="202" mass="22629">MGIEITSLGVAERQVRELIRTPQGNIEVYEPTVDDIAEIIDLQRDKGLGMEDGKIAFDGVDVMKTLFPLLTNIDFGDISDEELSKIIENPSIHLLIAQQYVAQVVAESNKLYAQRVKTELMNTDSTLAQMELLNTIPSIIVENAKRDGRMAELVDKVAEVSDDLEKAIEKEKENEGLREEIEEKVTEMTGAQLKVVENEQNI</sequence>
<proteinExistence type="predicted"/>
<dbReference type="RefSeq" id="WP_097883305.1">
    <property type="nucleotide sequence ID" value="NZ_NUIL01000015.1"/>
</dbReference>
<evidence type="ECO:0000313" key="1">
    <source>
        <dbReference type="EMBL" id="PGO29215.1"/>
    </source>
</evidence>
<dbReference type="Proteomes" id="UP000223777">
    <property type="component" value="Unassembled WGS sequence"/>
</dbReference>
<protein>
    <submittedName>
        <fullName evidence="1">Uncharacterized protein</fullName>
    </submittedName>
</protein>
<reference evidence="1 2" key="1">
    <citation type="submission" date="2017-09" db="EMBL/GenBank/DDBJ databases">
        <title>Large-scale bioinformatics analysis of Bacillus genomes uncovers conserved roles of natural products in bacterial physiology.</title>
        <authorList>
            <consortium name="Agbiome Team Llc"/>
            <person name="Bleich R.M."/>
            <person name="Grubbs K.J."/>
            <person name="Santa Maria K.C."/>
            <person name="Allen S.E."/>
            <person name="Farag S."/>
            <person name="Shank E.A."/>
            <person name="Bowers A."/>
        </authorList>
    </citation>
    <scope>NUCLEOTIDE SEQUENCE [LARGE SCALE GENOMIC DNA]</scope>
    <source>
        <strain evidence="1 2">AFS050027</strain>
    </source>
</reference>
<dbReference type="AlphaFoldDB" id="A0A2B9Q412"/>